<protein>
    <submittedName>
        <fullName evidence="1">Uncharacterized protein</fullName>
    </submittedName>
</protein>
<evidence type="ECO:0000313" key="2">
    <source>
        <dbReference type="Proteomes" id="UP001216907"/>
    </source>
</evidence>
<proteinExistence type="predicted"/>
<dbReference type="RefSeq" id="WP_277859033.1">
    <property type="nucleotide sequence ID" value="NZ_JARRAG010000001.1"/>
</dbReference>
<organism evidence="1 2">
    <name type="scientific">Paludisphaera mucosa</name>
    <dbReference type="NCBI Taxonomy" id="3030827"/>
    <lineage>
        <taxon>Bacteria</taxon>
        <taxon>Pseudomonadati</taxon>
        <taxon>Planctomycetota</taxon>
        <taxon>Planctomycetia</taxon>
        <taxon>Isosphaerales</taxon>
        <taxon>Isosphaeraceae</taxon>
        <taxon>Paludisphaera</taxon>
    </lineage>
</organism>
<dbReference type="EMBL" id="JARRAG010000001">
    <property type="protein sequence ID" value="MDG3002669.1"/>
    <property type="molecule type" value="Genomic_DNA"/>
</dbReference>
<evidence type="ECO:0000313" key="1">
    <source>
        <dbReference type="EMBL" id="MDG3002669.1"/>
    </source>
</evidence>
<accession>A0ABT6F574</accession>
<keyword evidence="2" id="KW-1185">Reference proteome</keyword>
<dbReference type="Proteomes" id="UP001216907">
    <property type="component" value="Unassembled WGS sequence"/>
</dbReference>
<gene>
    <name evidence="1" type="ORF">PZE19_02620</name>
</gene>
<comment type="caution">
    <text evidence="1">The sequence shown here is derived from an EMBL/GenBank/DDBJ whole genome shotgun (WGS) entry which is preliminary data.</text>
</comment>
<name>A0ABT6F574_9BACT</name>
<reference evidence="1 2" key="1">
    <citation type="submission" date="2023-03" db="EMBL/GenBank/DDBJ databases">
        <title>Paludisphaera mucosa sp. nov. a novel planctomycete from northern fen.</title>
        <authorList>
            <person name="Ivanova A."/>
        </authorList>
    </citation>
    <scope>NUCLEOTIDE SEQUENCE [LARGE SCALE GENOMIC DNA]</scope>
    <source>
        <strain evidence="1 2">Pla2</strain>
    </source>
</reference>
<sequence length="169" mass="18948">MLHEPSPWPPPDPPAPSRFERGCRFVPIAGWLVGLCLRARRCAPNDAVLEAIHDQIKEQLDLRTKADAWPEGSLQHRVAKCLEAAVAREKGLRDVRLHRDDPLFLVCWRPCDDLTLLNFAFALENQVGLRVRLDELAPFLETGRTAADLVDSCCGRIEGPGPLRLSRRG</sequence>